<evidence type="ECO:0000259" key="1">
    <source>
        <dbReference type="PROSITE" id="PS51645"/>
    </source>
</evidence>
<dbReference type="PRINTS" id="PR00111">
    <property type="entry name" value="ABHYDROLASE"/>
</dbReference>
<dbReference type="SUPFAM" id="SSF53474">
    <property type="entry name" value="alpha/beta-Hydrolases"/>
    <property type="match status" value="1"/>
</dbReference>
<dbReference type="Gene3D" id="3.40.50.620">
    <property type="entry name" value="HUPs"/>
    <property type="match status" value="1"/>
</dbReference>
<reference evidence="2 3" key="1">
    <citation type="journal article" date="2023" name="Hortic Res">
        <title>Pangenome of water caltrop reveals structural variations and asymmetric subgenome divergence after allopolyploidization.</title>
        <authorList>
            <person name="Zhang X."/>
            <person name="Chen Y."/>
            <person name="Wang L."/>
            <person name="Yuan Y."/>
            <person name="Fang M."/>
            <person name="Shi L."/>
            <person name="Lu R."/>
            <person name="Comes H.P."/>
            <person name="Ma Y."/>
            <person name="Chen Y."/>
            <person name="Huang G."/>
            <person name="Zhou Y."/>
            <person name="Zheng Z."/>
            <person name="Qiu Y."/>
        </authorList>
    </citation>
    <scope>NUCLEOTIDE SEQUENCE [LARGE SCALE GENOMIC DNA]</scope>
    <source>
        <strain evidence="2">F231</strain>
    </source>
</reference>
<feature type="domain" description="Photolyase/cryptochrome alpha/beta" evidence="1">
    <location>
        <begin position="46"/>
        <end position="179"/>
    </location>
</feature>
<proteinExistence type="predicted"/>
<dbReference type="AlphaFoldDB" id="A0AAN7L8H1"/>
<dbReference type="EMBL" id="JAXQNO010000018">
    <property type="protein sequence ID" value="KAK4777025.1"/>
    <property type="molecule type" value="Genomic_DNA"/>
</dbReference>
<dbReference type="InterPro" id="IPR006050">
    <property type="entry name" value="DNA_photolyase_N"/>
</dbReference>
<dbReference type="Pfam" id="PF00875">
    <property type="entry name" value="DNA_photolyase"/>
    <property type="match status" value="1"/>
</dbReference>
<comment type="caution">
    <text evidence="2">The sequence shown here is derived from an EMBL/GenBank/DDBJ whole genome shotgun (WGS) entry which is preliminary data.</text>
</comment>
<dbReference type="InterPro" id="IPR000073">
    <property type="entry name" value="AB_hydrolase_1"/>
</dbReference>
<gene>
    <name evidence="2" type="ORF">SAY86_005713</name>
</gene>
<sequence>MAFLSFPRLLPIHSRRSSSLSPHTSRRKRPRLIVSACSGSGPENNGVAILWFKHDLRLEDHPGLVAAARYRSLVPLYIFDNRLLSRYSKAMLDSLLFTLKELKDSLTELGSELMIRVGKIDKILPELAKEVKASSIFLEEEVEYHVQELIDMVKESLSPDCSPEKNPSIICWRTPFYDIQVKDLPESHDEFKKLQTPLASSLPIPDFPTTKLNLDWGEVPNYDYLEEFMKTGTLKLNDSWASMKAKSADTLLRERISKSEGINADGSFYMYTEDKTLKNSFFMTKNENAVGGGEGAVLDALAAYLRYLEGTARANWQELHDRIRIAETREGSSFYTLFGCALQLGIVSRRKVYYEAIKYEKERNAGFVSPFGYSAATVAAAINAICSMEWYWLMALRSQLNKEGMFSIRIWRWNGFLIQYTAIGEEGPPVLLVHGFGAFLEHYRDNIHNIANGGHRVWAVTLLGFGRSEKPNVVYTELLWAELLRDFILDIVGEPVHIVGNSVGGYVAAVIAGLWPNLVKSVVLMNSAGEVTAGQSFISLPKERRTSAATWLGAQVLLYYLRSTLRNIVRSCYPSKPERADEWLVGEMLRASHDPGVSVVLESVFSFNLSIPLNYILKGLSDRILVIQGMKDPISNSKSKMGMLKEHCPGILIRELDAGHCPHDELPREVNNIICDWIIHIEGKTLSR</sequence>
<evidence type="ECO:0000313" key="3">
    <source>
        <dbReference type="Proteomes" id="UP001346149"/>
    </source>
</evidence>
<dbReference type="Gene3D" id="3.40.50.1820">
    <property type="entry name" value="alpha/beta hydrolase"/>
    <property type="match status" value="1"/>
</dbReference>
<dbReference type="SUPFAM" id="SSF52425">
    <property type="entry name" value="Cryptochrome/photolyase, N-terminal domain"/>
    <property type="match status" value="1"/>
</dbReference>
<dbReference type="InterPro" id="IPR029058">
    <property type="entry name" value="AB_hydrolase_fold"/>
</dbReference>
<protein>
    <recommendedName>
        <fullName evidence="1">Photolyase/cryptochrome alpha/beta domain-containing protein</fullName>
    </recommendedName>
</protein>
<dbReference type="Pfam" id="PF12697">
    <property type="entry name" value="Abhydrolase_6"/>
    <property type="match status" value="1"/>
</dbReference>
<organism evidence="2 3">
    <name type="scientific">Trapa natans</name>
    <name type="common">Water chestnut</name>
    <dbReference type="NCBI Taxonomy" id="22666"/>
    <lineage>
        <taxon>Eukaryota</taxon>
        <taxon>Viridiplantae</taxon>
        <taxon>Streptophyta</taxon>
        <taxon>Embryophyta</taxon>
        <taxon>Tracheophyta</taxon>
        <taxon>Spermatophyta</taxon>
        <taxon>Magnoliopsida</taxon>
        <taxon>eudicotyledons</taxon>
        <taxon>Gunneridae</taxon>
        <taxon>Pentapetalae</taxon>
        <taxon>rosids</taxon>
        <taxon>malvids</taxon>
        <taxon>Myrtales</taxon>
        <taxon>Lythraceae</taxon>
        <taxon>Trapa</taxon>
    </lineage>
</organism>
<dbReference type="Proteomes" id="UP001346149">
    <property type="component" value="Unassembled WGS sequence"/>
</dbReference>
<dbReference type="PANTHER" id="PTHR47832:SF1">
    <property type="entry name" value="DNA PHOTOLYASE"/>
    <property type="match status" value="1"/>
</dbReference>
<evidence type="ECO:0000313" key="2">
    <source>
        <dbReference type="EMBL" id="KAK4777025.1"/>
    </source>
</evidence>
<accession>A0AAN7L8H1</accession>
<dbReference type="PROSITE" id="PS51645">
    <property type="entry name" value="PHR_CRY_ALPHA_BETA"/>
    <property type="match status" value="1"/>
</dbReference>
<dbReference type="PANTHER" id="PTHR47832">
    <property type="entry name" value="DNA PHOTOLYASE"/>
    <property type="match status" value="1"/>
</dbReference>
<dbReference type="InterPro" id="IPR036155">
    <property type="entry name" value="Crypto/Photolyase_N_sf"/>
</dbReference>
<dbReference type="InterPro" id="IPR014729">
    <property type="entry name" value="Rossmann-like_a/b/a_fold"/>
</dbReference>
<keyword evidence="3" id="KW-1185">Reference proteome</keyword>
<name>A0AAN7L8H1_TRANT</name>